<proteinExistence type="predicted"/>
<accession>A0A1N6YKS2</accession>
<name>A0A1N6YKS2_9SPIO</name>
<keyword evidence="2" id="KW-1185">Reference proteome</keyword>
<organism evidence="1 2">
    <name type="scientific">Alkalispirochaeta americana</name>
    <dbReference type="NCBI Taxonomy" id="159291"/>
    <lineage>
        <taxon>Bacteria</taxon>
        <taxon>Pseudomonadati</taxon>
        <taxon>Spirochaetota</taxon>
        <taxon>Spirochaetia</taxon>
        <taxon>Spirochaetales</taxon>
        <taxon>Spirochaetaceae</taxon>
        <taxon>Alkalispirochaeta</taxon>
    </lineage>
</organism>
<gene>
    <name evidence="1" type="ORF">SAMN05920897_1621</name>
</gene>
<dbReference type="AlphaFoldDB" id="A0A1N6YKS2"/>
<dbReference type="Proteomes" id="UP000186400">
    <property type="component" value="Unassembled WGS sequence"/>
</dbReference>
<reference evidence="2" key="1">
    <citation type="submission" date="2017-01" db="EMBL/GenBank/DDBJ databases">
        <authorList>
            <person name="Varghese N."/>
            <person name="Submissions S."/>
        </authorList>
    </citation>
    <scope>NUCLEOTIDE SEQUENCE [LARGE SCALE GENOMIC DNA]</scope>
    <source>
        <strain evidence="2">ASpG1</strain>
    </source>
</reference>
<evidence type="ECO:0000313" key="1">
    <source>
        <dbReference type="EMBL" id="SIR15194.1"/>
    </source>
</evidence>
<protein>
    <submittedName>
        <fullName evidence="1">Uncharacterized protein</fullName>
    </submittedName>
</protein>
<sequence length="46" mass="5255">LLQLVIPFVMFFAVAKITPSPSGTEMQVKQMLPIQEDAEWHSINIR</sequence>
<feature type="non-terminal residue" evidence="1">
    <location>
        <position position="1"/>
    </location>
</feature>
<evidence type="ECO:0000313" key="2">
    <source>
        <dbReference type="Proteomes" id="UP000186400"/>
    </source>
</evidence>
<dbReference type="EMBL" id="FTMS01000062">
    <property type="protein sequence ID" value="SIR15194.1"/>
    <property type="molecule type" value="Genomic_DNA"/>
</dbReference>